<sequence length="83" mass="9092">MPPAAPLAAFDDRLGWRARMSWALPAGDAPDCPTSRPATRPVRAGVRAARPPVELRLRDCGTPAVFWHCWKERTLSPLGVMDA</sequence>
<accession>A0A9X2BTI3</accession>
<comment type="caution">
    <text evidence="1">The sequence shown here is derived from an EMBL/GenBank/DDBJ whole genome shotgun (WGS) entry which is preliminary data.</text>
</comment>
<proteinExistence type="predicted"/>
<name>A0A9X2BTI3_9PROT</name>
<reference evidence="1" key="1">
    <citation type="submission" date="2022-04" db="EMBL/GenBank/DDBJ databases">
        <title>Roseomonas acroporae sp. nov., isolated from coral Acropora digitifera.</title>
        <authorList>
            <person name="Sun H."/>
        </authorList>
    </citation>
    <scope>NUCLEOTIDE SEQUENCE</scope>
    <source>
        <strain evidence="1">NAR14</strain>
    </source>
</reference>
<dbReference type="Proteomes" id="UP001139516">
    <property type="component" value="Unassembled WGS sequence"/>
</dbReference>
<keyword evidence="2" id="KW-1185">Reference proteome</keyword>
<protein>
    <submittedName>
        <fullName evidence="1">Uncharacterized protein</fullName>
    </submittedName>
</protein>
<evidence type="ECO:0000313" key="1">
    <source>
        <dbReference type="EMBL" id="MCK8784347.1"/>
    </source>
</evidence>
<evidence type="ECO:0000313" key="2">
    <source>
        <dbReference type="Proteomes" id="UP001139516"/>
    </source>
</evidence>
<organism evidence="1 2">
    <name type="scientific">Roseomonas acroporae</name>
    <dbReference type="NCBI Taxonomy" id="2937791"/>
    <lineage>
        <taxon>Bacteria</taxon>
        <taxon>Pseudomonadati</taxon>
        <taxon>Pseudomonadota</taxon>
        <taxon>Alphaproteobacteria</taxon>
        <taxon>Acetobacterales</taxon>
        <taxon>Roseomonadaceae</taxon>
        <taxon>Roseomonas</taxon>
    </lineage>
</organism>
<dbReference type="RefSeq" id="WP_248666471.1">
    <property type="nucleotide sequence ID" value="NZ_JALPRX010000029.1"/>
</dbReference>
<dbReference type="EMBL" id="JALPRX010000029">
    <property type="protein sequence ID" value="MCK8784347.1"/>
    <property type="molecule type" value="Genomic_DNA"/>
</dbReference>
<gene>
    <name evidence="1" type="ORF">M0638_08145</name>
</gene>
<dbReference type="AlphaFoldDB" id="A0A9X2BTI3"/>